<keyword evidence="3" id="KW-1185">Reference proteome</keyword>
<feature type="compositionally biased region" description="Low complexity" evidence="1">
    <location>
        <begin position="125"/>
        <end position="138"/>
    </location>
</feature>
<organism evidence="2 3">
    <name type="scientific">Coprinellus micaceus</name>
    <name type="common">Glistening ink-cap mushroom</name>
    <name type="synonym">Coprinus micaceus</name>
    <dbReference type="NCBI Taxonomy" id="71717"/>
    <lineage>
        <taxon>Eukaryota</taxon>
        <taxon>Fungi</taxon>
        <taxon>Dikarya</taxon>
        <taxon>Basidiomycota</taxon>
        <taxon>Agaricomycotina</taxon>
        <taxon>Agaricomycetes</taxon>
        <taxon>Agaricomycetidae</taxon>
        <taxon>Agaricales</taxon>
        <taxon>Agaricineae</taxon>
        <taxon>Psathyrellaceae</taxon>
        <taxon>Coprinellus</taxon>
    </lineage>
</organism>
<accession>A0A4Y7TEQ3</accession>
<dbReference type="Proteomes" id="UP000298030">
    <property type="component" value="Unassembled WGS sequence"/>
</dbReference>
<dbReference type="EMBL" id="QPFP01000017">
    <property type="protein sequence ID" value="TEB32009.1"/>
    <property type="molecule type" value="Genomic_DNA"/>
</dbReference>
<proteinExistence type="predicted"/>
<comment type="caution">
    <text evidence="2">The sequence shown here is derived from an EMBL/GenBank/DDBJ whole genome shotgun (WGS) entry which is preliminary data.</text>
</comment>
<evidence type="ECO:0000313" key="3">
    <source>
        <dbReference type="Proteomes" id="UP000298030"/>
    </source>
</evidence>
<evidence type="ECO:0000256" key="1">
    <source>
        <dbReference type="SAM" id="MobiDB-lite"/>
    </source>
</evidence>
<gene>
    <name evidence="2" type="ORF">FA13DRAFT_320444</name>
</gene>
<reference evidence="2 3" key="1">
    <citation type="journal article" date="2019" name="Nat. Ecol. Evol.">
        <title>Megaphylogeny resolves global patterns of mushroom evolution.</title>
        <authorList>
            <person name="Varga T."/>
            <person name="Krizsan K."/>
            <person name="Foldi C."/>
            <person name="Dima B."/>
            <person name="Sanchez-Garcia M."/>
            <person name="Sanchez-Ramirez S."/>
            <person name="Szollosi G.J."/>
            <person name="Szarkandi J.G."/>
            <person name="Papp V."/>
            <person name="Albert L."/>
            <person name="Andreopoulos W."/>
            <person name="Angelini C."/>
            <person name="Antonin V."/>
            <person name="Barry K.W."/>
            <person name="Bougher N.L."/>
            <person name="Buchanan P."/>
            <person name="Buyck B."/>
            <person name="Bense V."/>
            <person name="Catcheside P."/>
            <person name="Chovatia M."/>
            <person name="Cooper J."/>
            <person name="Damon W."/>
            <person name="Desjardin D."/>
            <person name="Finy P."/>
            <person name="Geml J."/>
            <person name="Haridas S."/>
            <person name="Hughes K."/>
            <person name="Justo A."/>
            <person name="Karasinski D."/>
            <person name="Kautmanova I."/>
            <person name="Kiss B."/>
            <person name="Kocsube S."/>
            <person name="Kotiranta H."/>
            <person name="LaButti K.M."/>
            <person name="Lechner B.E."/>
            <person name="Liimatainen K."/>
            <person name="Lipzen A."/>
            <person name="Lukacs Z."/>
            <person name="Mihaltcheva S."/>
            <person name="Morgado L.N."/>
            <person name="Niskanen T."/>
            <person name="Noordeloos M.E."/>
            <person name="Ohm R.A."/>
            <person name="Ortiz-Santana B."/>
            <person name="Ovrebo C."/>
            <person name="Racz N."/>
            <person name="Riley R."/>
            <person name="Savchenko A."/>
            <person name="Shiryaev A."/>
            <person name="Soop K."/>
            <person name="Spirin V."/>
            <person name="Szebenyi C."/>
            <person name="Tomsovsky M."/>
            <person name="Tulloss R.E."/>
            <person name="Uehling J."/>
            <person name="Grigoriev I.V."/>
            <person name="Vagvolgyi C."/>
            <person name="Papp T."/>
            <person name="Martin F.M."/>
            <person name="Miettinen O."/>
            <person name="Hibbett D.S."/>
            <person name="Nagy L.G."/>
        </authorList>
    </citation>
    <scope>NUCLEOTIDE SEQUENCE [LARGE SCALE GENOMIC DNA]</scope>
    <source>
        <strain evidence="2 3">FP101781</strain>
    </source>
</reference>
<protein>
    <submittedName>
        <fullName evidence="2">Uncharacterized protein</fullName>
    </submittedName>
</protein>
<feature type="region of interest" description="Disordered" evidence="1">
    <location>
        <begin position="68"/>
        <end position="91"/>
    </location>
</feature>
<sequence length="168" mass="18266">MEGLREHGRCTPTSSTPQSPRNRTQVGGSGAGTTRCRLPQLETTPNLRICGLRDKRKLSDALRAHTAPLSSTPNFHPVIRPSPSRSASQLPPSALHFNLRIRLRRLLSRFPFTTHPPPRKKRHCPTPTTISGIQTGTSGRVHCEPGSSRVASGRLRAYVVKDEGGPGG</sequence>
<name>A0A4Y7TEQ3_COPMI</name>
<evidence type="ECO:0000313" key="2">
    <source>
        <dbReference type="EMBL" id="TEB32009.1"/>
    </source>
</evidence>
<dbReference type="AlphaFoldDB" id="A0A4Y7TEQ3"/>
<feature type="region of interest" description="Disordered" evidence="1">
    <location>
        <begin position="1"/>
        <end position="37"/>
    </location>
</feature>
<feature type="compositionally biased region" description="Polar residues" evidence="1">
    <location>
        <begin position="11"/>
        <end position="26"/>
    </location>
</feature>
<feature type="region of interest" description="Disordered" evidence="1">
    <location>
        <begin position="111"/>
        <end position="147"/>
    </location>
</feature>